<dbReference type="Pfam" id="PF03747">
    <property type="entry name" value="ADP_ribosyl_GH"/>
    <property type="match status" value="1"/>
</dbReference>
<dbReference type="Gene3D" id="1.10.4080.10">
    <property type="entry name" value="ADP-ribosylation/Crystallin J1"/>
    <property type="match status" value="1"/>
</dbReference>
<dbReference type="Proteomes" id="UP001470230">
    <property type="component" value="Unassembled WGS sequence"/>
</dbReference>
<evidence type="ECO:0000256" key="10">
    <source>
        <dbReference type="ARBA" id="ARBA00043193"/>
    </source>
</evidence>
<dbReference type="InterPro" id="IPR036705">
    <property type="entry name" value="Ribosyl_crysJ1_sf"/>
</dbReference>
<organism evidence="12 13">
    <name type="scientific">Tritrichomonas musculus</name>
    <dbReference type="NCBI Taxonomy" id="1915356"/>
    <lineage>
        <taxon>Eukaryota</taxon>
        <taxon>Metamonada</taxon>
        <taxon>Parabasalia</taxon>
        <taxon>Tritrichomonadida</taxon>
        <taxon>Tritrichomonadidae</taxon>
        <taxon>Tritrichomonas</taxon>
    </lineage>
</organism>
<evidence type="ECO:0000256" key="8">
    <source>
        <dbReference type="ARBA" id="ARBA00042850"/>
    </source>
</evidence>
<comment type="catalytic activity">
    <reaction evidence="11">
        <text>alpha-NAD(+) + H2O = ADP-D-ribose + nicotinamide + H(+)</text>
        <dbReference type="Rhea" id="RHEA:68792"/>
        <dbReference type="ChEBI" id="CHEBI:15377"/>
        <dbReference type="ChEBI" id="CHEBI:15378"/>
        <dbReference type="ChEBI" id="CHEBI:17154"/>
        <dbReference type="ChEBI" id="CHEBI:57967"/>
        <dbReference type="ChEBI" id="CHEBI:77017"/>
    </reaction>
</comment>
<keyword evidence="3" id="KW-0378">Hydrolase</keyword>
<dbReference type="PANTHER" id="PTHR16222:SF24">
    <property type="entry name" value="ADP-RIBOSYLHYDROLASE ARH3"/>
    <property type="match status" value="1"/>
</dbReference>
<evidence type="ECO:0000256" key="7">
    <source>
        <dbReference type="ARBA" id="ARBA00042722"/>
    </source>
</evidence>
<dbReference type="InterPro" id="IPR005502">
    <property type="entry name" value="Ribosyl_crysJ1"/>
</dbReference>
<dbReference type="InterPro" id="IPR032675">
    <property type="entry name" value="LRR_dom_sf"/>
</dbReference>
<keyword evidence="13" id="KW-1185">Reference proteome</keyword>
<sequence>MKYANLAYLKEIPPFDQFKDVHVIDFLCNPIKELHIDNFSNLQRLRASRCKLEKITITNCPNLQVIDISQNRSLSFLQLDNLPKLITLDLRNTKVSSLNVSLPSLEYLDISKTLISNDLPRAPNLLALDNSGCTFENSELSPIADLYPRLQRLRSLNYSSATRPIRLDINKLSQHPSLEHIFCGYSEVICDSISPNTHITTICLQYPKFIQGTKQNLLSLFHTLIINTNSPDSEEYEMSKLPDYHRMAWEEAALLLYGPWGIPQVDFEPRVTPAFPFDTSKAYILLKGLQPSNETFSEVSEKYDISIAIDHMMGAIFGSALGDCLGVAIEFVHTNYARFALDVPLSIQWNSLPSWYNSDTFYRGTVTDDTEQAVLLMRTLADCNGEMNLAHFAHLMTDWMNHGISEHCQRCALDIGNTTRAAIMSKDFQIDPLRGSFGKTSKTGGNGCVMRTAPIGCFKFWDFNTVAKYALNFGCTTHFNDICGVCSILVSLLIAENIQRMSTKGPKRGQRMTNEEIDEVIERSIQIASDGMKQDFPVDEHREEILKYLKAESFESLDLSGNRIGYVLQATGAAVLALRKGMDYEQAMTEVVRWAGDADTNAAVVGGVIGAVVGFSNISQDLMKYLFTGNWLFVEFARMCKVMGIDPPESPFLKLDIYANANFIKPTTAQTNDNNKYSCFVS</sequence>
<evidence type="ECO:0000256" key="3">
    <source>
        <dbReference type="ARBA" id="ARBA00022801"/>
    </source>
</evidence>
<evidence type="ECO:0000256" key="2">
    <source>
        <dbReference type="ARBA" id="ARBA00012255"/>
    </source>
</evidence>
<comment type="caution">
    <text evidence="12">The sequence shown here is derived from an EMBL/GenBank/DDBJ whole genome shotgun (WGS) entry which is preliminary data.</text>
</comment>
<evidence type="ECO:0000313" key="13">
    <source>
        <dbReference type="Proteomes" id="UP001470230"/>
    </source>
</evidence>
<dbReference type="SUPFAM" id="SSF52058">
    <property type="entry name" value="L domain-like"/>
    <property type="match status" value="1"/>
</dbReference>
<evidence type="ECO:0000313" key="12">
    <source>
        <dbReference type="EMBL" id="KAK8889892.1"/>
    </source>
</evidence>
<protein>
    <recommendedName>
        <fullName evidence="4">ADP-ribosylhydrolase ARH3</fullName>
        <ecNumber evidence="2">3.2.1.143</ecNumber>
    </recommendedName>
    <alternativeName>
        <fullName evidence="5">ADP-ribose glycohydrolase ARH3</fullName>
    </alternativeName>
    <alternativeName>
        <fullName evidence="6">ADP-ribosylhydrolase 3</fullName>
    </alternativeName>
    <alternativeName>
        <fullName evidence="9">O-acetyl-ADP-ribose deacetylase ARH3</fullName>
    </alternativeName>
    <alternativeName>
        <fullName evidence="10">Poly(ADP-ribose) glycohydrolase ARH3</fullName>
    </alternativeName>
    <alternativeName>
        <fullName evidence="8">[Protein ADP-ribosylarginine] hydrolase-like protein 2</fullName>
    </alternativeName>
    <alternativeName>
        <fullName evidence="7">[Protein ADP-ribosylserine] hydrolase</fullName>
    </alternativeName>
</protein>
<evidence type="ECO:0000256" key="1">
    <source>
        <dbReference type="ARBA" id="ARBA00010702"/>
    </source>
</evidence>
<reference evidence="12 13" key="1">
    <citation type="submission" date="2024-04" db="EMBL/GenBank/DDBJ databases">
        <title>Tritrichomonas musculus Genome.</title>
        <authorList>
            <person name="Alves-Ferreira E."/>
            <person name="Grigg M."/>
            <person name="Lorenzi H."/>
            <person name="Galac M."/>
        </authorList>
    </citation>
    <scope>NUCLEOTIDE SEQUENCE [LARGE SCALE GENOMIC DNA]</scope>
    <source>
        <strain evidence="12 13">EAF2021</strain>
    </source>
</reference>
<dbReference type="EC" id="3.2.1.143" evidence="2"/>
<dbReference type="PANTHER" id="PTHR16222">
    <property type="entry name" value="ADP-RIBOSYLGLYCOHYDROLASE"/>
    <property type="match status" value="1"/>
</dbReference>
<evidence type="ECO:0000256" key="4">
    <source>
        <dbReference type="ARBA" id="ARBA00041057"/>
    </source>
</evidence>
<gene>
    <name evidence="12" type="ORF">M9Y10_034646</name>
</gene>
<name>A0ABR2KHJ8_9EUKA</name>
<comment type="similarity">
    <text evidence="1">Belongs to the ADP-ribosylglycohydrolase family.</text>
</comment>
<evidence type="ECO:0000256" key="5">
    <source>
        <dbReference type="ARBA" id="ARBA00042398"/>
    </source>
</evidence>
<dbReference type="EMBL" id="JAPFFF010000005">
    <property type="protein sequence ID" value="KAK8889892.1"/>
    <property type="molecule type" value="Genomic_DNA"/>
</dbReference>
<dbReference type="SUPFAM" id="SSF101478">
    <property type="entry name" value="ADP-ribosylglycohydrolase"/>
    <property type="match status" value="1"/>
</dbReference>
<evidence type="ECO:0000256" key="9">
    <source>
        <dbReference type="ARBA" id="ARBA00043187"/>
    </source>
</evidence>
<dbReference type="Gene3D" id="3.80.10.10">
    <property type="entry name" value="Ribonuclease Inhibitor"/>
    <property type="match status" value="1"/>
</dbReference>
<evidence type="ECO:0000256" key="11">
    <source>
        <dbReference type="ARBA" id="ARBA00049015"/>
    </source>
</evidence>
<dbReference type="InterPro" id="IPR050792">
    <property type="entry name" value="ADP-ribosylglycohydrolase"/>
</dbReference>
<proteinExistence type="inferred from homology"/>
<evidence type="ECO:0000256" key="6">
    <source>
        <dbReference type="ARBA" id="ARBA00042471"/>
    </source>
</evidence>
<accession>A0ABR2KHJ8</accession>